<protein>
    <recommendedName>
        <fullName evidence="1">Integrase catalytic domain-containing protein</fullName>
    </recommendedName>
</protein>
<reference evidence="2" key="1">
    <citation type="submission" date="2023-03" db="EMBL/GenBank/DDBJ databases">
        <title>Chromosome-level genomes of two armyworms, Mythimna separata and Mythimna loreyi, provide insights into the biosynthesis and reception of sex pheromones.</title>
        <authorList>
            <person name="Zhao H."/>
        </authorList>
    </citation>
    <scope>NUCLEOTIDE SEQUENCE</scope>
    <source>
        <strain evidence="2">BeijingLab</strain>
        <tissue evidence="2">Pupa</tissue>
    </source>
</reference>
<dbReference type="InterPro" id="IPR041588">
    <property type="entry name" value="Integrase_H2C2"/>
</dbReference>
<dbReference type="GO" id="GO:0003676">
    <property type="term" value="F:nucleic acid binding"/>
    <property type="evidence" value="ECO:0007669"/>
    <property type="project" value="InterPro"/>
</dbReference>
<feature type="domain" description="Integrase catalytic" evidence="1">
    <location>
        <begin position="230"/>
        <end position="338"/>
    </location>
</feature>
<dbReference type="AlphaFoldDB" id="A0AAD7Z3D6"/>
<keyword evidence="3" id="KW-1185">Reference proteome</keyword>
<name>A0AAD7Z3D6_MYTSE</name>
<dbReference type="GO" id="GO:0015074">
    <property type="term" value="P:DNA integration"/>
    <property type="evidence" value="ECO:0007669"/>
    <property type="project" value="InterPro"/>
</dbReference>
<dbReference type="EMBL" id="JARGEI010000002">
    <property type="protein sequence ID" value="KAJ8735809.1"/>
    <property type="molecule type" value="Genomic_DNA"/>
</dbReference>
<gene>
    <name evidence="2" type="ORF">PYW07_007429</name>
</gene>
<evidence type="ECO:0000313" key="2">
    <source>
        <dbReference type="EMBL" id="KAJ8735809.1"/>
    </source>
</evidence>
<dbReference type="InterPro" id="IPR012337">
    <property type="entry name" value="RNaseH-like_sf"/>
</dbReference>
<evidence type="ECO:0000313" key="3">
    <source>
        <dbReference type="Proteomes" id="UP001231518"/>
    </source>
</evidence>
<dbReference type="PROSITE" id="PS50994">
    <property type="entry name" value="INTEGRASE"/>
    <property type="match status" value="1"/>
</dbReference>
<accession>A0AAD7Z3D6</accession>
<dbReference type="Pfam" id="PF17921">
    <property type="entry name" value="Integrase_H2C2"/>
    <property type="match status" value="1"/>
</dbReference>
<dbReference type="InterPro" id="IPR036397">
    <property type="entry name" value="RNaseH_sf"/>
</dbReference>
<comment type="caution">
    <text evidence="2">The sequence shown here is derived from an EMBL/GenBank/DDBJ whole genome shotgun (WGS) entry which is preliminary data.</text>
</comment>
<dbReference type="Gene3D" id="3.30.420.10">
    <property type="entry name" value="Ribonuclease H-like superfamily/Ribonuclease H"/>
    <property type="match status" value="1"/>
</dbReference>
<dbReference type="Proteomes" id="UP001231518">
    <property type="component" value="Chromosome 2"/>
</dbReference>
<sequence length="338" mass="39358">MDKSRWVSGPDFLHLSEDAWPKFKPAENEEEIKPPTTILTVSEAIVLIDHTRFSNWRRLTRSFAYVLLFIDRCQRLDTRMSPVYERRSQTHIIRQTQCELFYDKIATIKNGNTIKPQSKLRKLNPRLDDDGVLRVQSRLIAGRELSLELKKPIILDARHNVTKLIIEYKHRLLGHFGTATLVNELRQDYYIFRLRAAVRSLIANCVICKARRARCEQPMMAGLPTMRLEHHCRPFTYCGVDMFGPMTETIGRRQEKRWGVIFTCMNTRAVHIEIASSLNTDSTLMAIRRMAARRGYPKQLHSDNGTNFRSANKELLKIDEEVINRTADLRPKLIINLI</sequence>
<dbReference type="PANTHER" id="PTHR47331">
    <property type="entry name" value="PHD-TYPE DOMAIN-CONTAINING PROTEIN"/>
    <property type="match status" value="1"/>
</dbReference>
<organism evidence="2 3">
    <name type="scientific">Mythimna separata</name>
    <name type="common">Oriental armyworm</name>
    <name type="synonym">Pseudaletia separata</name>
    <dbReference type="NCBI Taxonomy" id="271217"/>
    <lineage>
        <taxon>Eukaryota</taxon>
        <taxon>Metazoa</taxon>
        <taxon>Ecdysozoa</taxon>
        <taxon>Arthropoda</taxon>
        <taxon>Hexapoda</taxon>
        <taxon>Insecta</taxon>
        <taxon>Pterygota</taxon>
        <taxon>Neoptera</taxon>
        <taxon>Endopterygota</taxon>
        <taxon>Lepidoptera</taxon>
        <taxon>Glossata</taxon>
        <taxon>Ditrysia</taxon>
        <taxon>Noctuoidea</taxon>
        <taxon>Noctuidae</taxon>
        <taxon>Noctuinae</taxon>
        <taxon>Hadenini</taxon>
        <taxon>Mythimna</taxon>
    </lineage>
</organism>
<proteinExistence type="predicted"/>
<dbReference type="SUPFAM" id="SSF53098">
    <property type="entry name" value="Ribonuclease H-like"/>
    <property type="match status" value="1"/>
</dbReference>
<dbReference type="Gene3D" id="1.10.340.70">
    <property type="match status" value="1"/>
</dbReference>
<evidence type="ECO:0000259" key="1">
    <source>
        <dbReference type="PROSITE" id="PS50994"/>
    </source>
</evidence>
<dbReference type="InterPro" id="IPR001584">
    <property type="entry name" value="Integrase_cat-core"/>
</dbReference>